<dbReference type="AlphaFoldDB" id="A0A3G2L860"/>
<dbReference type="Proteomes" id="UP000276309">
    <property type="component" value="Chromosome"/>
</dbReference>
<dbReference type="EMBL" id="CP032050">
    <property type="protein sequence ID" value="AYN68440.1"/>
    <property type="molecule type" value="Genomic_DNA"/>
</dbReference>
<name>A0A3G2L860_9FLAO</name>
<dbReference type="SUPFAM" id="SSF53756">
    <property type="entry name" value="UDP-Glycosyltransferase/glycogen phosphorylase"/>
    <property type="match status" value="1"/>
</dbReference>
<dbReference type="RefSeq" id="WP_121849453.1">
    <property type="nucleotide sequence ID" value="NZ_CP032050.1"/>
</dbReference>
<reference evidence="1 2" key="1">
    <citation type="submission" date="2018-08" db="EMBL/GenBank/DDBJ databases">
        <title>The reduced genetic potential of extracellular carbohydrate catabolism in Euzebyella marina RN62, a Flavobacteriia bacterium isolated from the hadal water.</title>
        <authorList>
            <person name="Xue C."/>
        </authorList>
    </citation>
    <scope>NUCLEOTIDE SEQUENCE [LARGE SCALE GENOMIC DNA]</scope>
    <source>
        <strain evidence="1 2">RN62</strain>
    </source>
</reference>
<keyword evidence="2" id="KW-1185">Reference proteome</keyword>
<dbReference type="OrthoDB" id="980849at2"/>
<keyword evidence="1" id="KW-0808">Transferase</keyword>
<accession>A0A3G2L860</accession>
<dbReference type="Gene3D" id="3.40.50.2000">
    <property type="entry name" value="Glycogen Phosphorylase B"/>
    <property type="match status" value="1"/>
</dbReference>
<dbReference type="GO" id="GO:0016740">
    <property type="term" value="F:transferase activity"/>
    <property type="evidence" value="ECO:0007669"/>
    <property type="project" value="UniProtKB-KW"/>
</dbReference>
<dbReference type="KEGG" id="emar:D1013_14145"/>
<evidence type="ECO:0000313" key="1">
    <source>
        <dbReference type="EMBL" id="AYN68440.1"/>
    </source>
</evidence>
<gene>
    <name evidence="1" type="ORF">D1013_14145</name>
</gene>
<evidence type="ECO:0000313" key="2">
    <source>
        <dbReference type="Proteomes" id="UP000276309"/>
    </source>
</evidence>
<sequence>MRILFIISVLKQGKGGHYHSLHHISREIGKYEDIGIVTLGTQKSAILEKNDYMREHIFFNGTNYFNLYKSIKLLKSEFQPTVWHFFDSNAYNVFKPFVSSVKYKLVVNLCGGPNPSGFPKVENLILFSKENQQWFNKNLKFKKTKITVVPNRVLPIITKKDSELEKENDSFTFMRIARISNFHLTSIKQTLSLFFQLKDNHADKIKLIILGTIQDREAYFEVKKIIGDDKSISLITEDKYTREASKFLYLADAVVATGRGVMEAASLGLPILTPASNSDLPILIDASNFERFFATNFSERNIAEERDIENNKSKLKELLNKSEYYESISKFSIDIFKKNFDAREGAKKYLEFYNDCLVNNFQVSTTEDLYLKFRSYYHFYLSYKDLISKSEKKGSLLKKQDSWKF</sequence>
<organism evidence="1 2">
    <name type="scientific">Euzebyella marina</name>
    <dbReference type="NCBI Taxonomy" id="1761453"/>
    <lineage>
        <taxon>Bacteria</taxon>
        <taxon>Pseudomonadati</taxon>
        <taxon>Bacteroidota</taxon>
        <taxon>Flavobacteriia</taxon>
        <taxon>Flavobacteriales</taxon>
        <taxon>Flavobacteriaceae</taxon>
        <taxon>Euzebyella</taxon>
    </lineage>
</organism>
<proteinExistence type="predicted"/>
<protein>
    <submittedName>
        <fullName evidence="1">Glycosyltransferase family 1 protein</fullName>
    </submittedName>
</protein>